<organism evidence="1 2">
    <name type="scientific">Ruminiclostridium herbifermentans</name>
    <dbReference type="NCBI Taxonomy" id="2488810"/>
    <lineage>
        <taxon>Bacteria</taxon>
        <taxon>Bacillati</taxon>
        <taxon>Bacillota</taxon>
        <taxon>Clostridia</taxon>
        <taxon>Eubacteriales</taxon>
        <taxon>Oscillospiraceae</taxon>
        <taxon>Ruminiclostridium</taxon>
    </lineage>
</organism>
<sequence>MTINGTQASWSNPKTPIKFSIPYTLKDGENGNNITVYFIGNDGTLENMQGVYNSDTKMVTFYTTHFSKYYVKENKVSFADLKGFEAYQKYIENMAS</sequence>
<protein>
    <submittedName>
        <fullName evidence="1">Uncharacterized protein</fullName>
    </submittedName>
</protein>
<gene>
    <name evidence="1" type="ORF">EHE19_006730</name>
</gene>
<evidence type="ECO:0000313" key="1">
    <source>
        <dbReference type="EMBL" id="QNU68122.1"/>
    </source>
</evidence>
<reference evidence="1 2" key="1">
    <citation type="submission" date="2020-09" db="EMBL/GenBank/DDBJ databases">
        <title>Characterization and genome sequencing of Ruminiclostridium sp. nov. MA18.</title>
        <authorList>
            <person name="Rettenmaier R."/>
            <person name="Kowollik M.-L."/>
            <person name="Liebl W."/>
            <person name="Zverlov V."/>
        </authorList>
    </citation>
    <scope>NUCLEOTIDE SEQUENCE [LARGE SCALE GENOMIC DNA]</scope>
    <source>
        <strain evidence="1 2">MA18</strain>
    </source>
</reference>
<dbReference type="EMBL" id="CP061336">
    <property type="protein sequence ID" value="QNU68122.1"/>
    <property type="molecule type" value="Genomic_DNA"/>
</dbReference>
<proteinExistence type="predicted"/>
<evidence type="ECO:0000313" key="2">
    <source>
        <dbReference type="Proteomes" id="UP000306409"/>
    </source>
</evidence>
<dbReference type="Proteomes" id="UP000306409">
    <property type="component" value="Chromosome"/>
</dbReference>
<dbReference type="RefSeq" id="WP_137698874.1">
    <property type="nucleotide sequence ID" value="NZ_CP061336.1"/>
</dbReference>
<name>A0A4U7J8E2_9FIRM</name>
<dbReference type="KEGG" id="rher:EHE19_006730"/>
<accession>A0A4U7J8E2</accession>
<dbReference type="AlphaFoldDB" id="A0A4U7J8E2"/>
<dbReference type="OrthoDB" id="1703838at2"/>
<keyword evidence="2" id="KW-1185">Reference proteome</keyword>